<gene>
    <name evidence="4" type="ORF">LODBEIA_P42520</name>
</gene>
<evidence type="ECO:0000256" key="1">
    <source>
        <dbReference type="ARBA" id="ARBA00022980"/>
    </source>
</evidence>
<dbReference type="SUPFAM" id="SSF53137">
    <property type="entry name" value="Translational machinery components"/>
    <property type="match status" value="1"/>
</dbReference>
<keyword evidence="5" id="KW-1185">Reference proteome</keyword>
<dbReference type="GeneID" id="92209448"/>
<accession>A0ABP0ZPD6</accession>
<dbReference type="Gene3D" id="3.30.420.80">
    <property type="entry name" value="Ribosomal protein S11"/>
    <property type="match status" value="1"/>
</dbReference>
<keyword evidence="1" id="KW-0689">Ribosomal protein</keyword>
<evidence type="ECO:0000313" key="5">
    <source>
        <dbReference type="Proteomes" id="UP001497383"/>
    </source>
</evidence>
<sequence>MFLHRSLGCLNRGSSIITPALRHGLKTRITPPTLAPSTHYFSTTKPSGQDAATTATGTSTTRSSLASLSDKLEQQAAERSSPEPSPLSPASAFSSSKPTKAQANEKVVLWKLYARFNRHNTRCTLVAVVEDLNFMQNNQHLSYNDQVLYYLQLPHKVKYNVSAGMLGFKKSQRQEYEAAFQVSAKMFRTIEERGYIGPNDKIELVLTNFGKGREAFQAALLGKEGSRIKKNIVRVVEGTKLKFGGDRAKKLRRL</sequence>
<feature type="compositionally biased region" description="Polar residues" evidence="3">
    <location>
        <begin position="35"/>
        <end position="47"/>
    </location>
</feature>
<dbReference type="EMBL" id="OZ022409">
    <property type="protein sequence ID" value="CAK9440152.1"/>
    <property type="molecule type" value="Genomic_DNA"/>
</dbReference>
<proteinExistence type="predicted"/>
<feature type="compositionally biased region" description="Low complexity" evidence="3">
    <location>
        <begin position="51"/>
        <end position="69"/>
    </location>
</feature>
<dbReference type="Proteomes" id="UP001497383">
    <property type="component" value="Chromosome 5"/>
</dbReference>
<organism evidence="4 5">
    <name type="scientific">Lodderomyces beijingensis</name>
    <dbReference type="NCBI Taxonomy" id="1775926"/>
    <lineage>
        <taxon>Eukaryota</taxon>
        <taxon>Fungi</taxon>
        <taxon>Dikarya</taxon>
        <taxon>Ascomycota</taxon>
        <taxon>Saccharomycotina</taxon>
        <taxon>Pichiomycetes</taxon>
        <taxon>Debaryomycetaceae</taxon>
        <taxon>Candida/Lodderomyces clade</taxon>
        <taxon>Lodderomyces</taxon>
    </lineage>
</organism>
<keyword evidence="2" id="KW-0687">Ribonucleoprotein</keyword>
<name>A0ABP0ZPD6_9ASCO</name>
<feature type="region of interest" description="Disordered" evidence="3">
    <location>
        <begin position="28"/>
        <end position="99"/>
    </location>
</feature>
<evidence type="ECO:0000256" key="2">
    <source>
        <dbReference type="ARBA" id="ARBA00023274"/>
    </source>
</evidence>
<protein>
    <submittedName>
        <fullName evidence="4">Uncharacterized protein</fullName>
    </submittedName>
</protein>
<evidence type="ECO:0000313" key="4">
    <source>
        <dbReference type="EMBL" id="CAK9440152.1"/>
    </source>
</evidence>
<reference evidence="4 5" key="1">
    <citation type="submission" date="2024-03" db="EMBL/GenBank/DDBJ databases">
        <authorList>
            <person name="Brejova B."/>
        </authorList>
    </citation>
    <scope>NUCLEOTIDE SEQUENCE [LARGE SCALE GENOMIC DNA]</scope>
    <source>
        <strain evidence="4 5">CBS 14171</strain>
    </source>
</reference>
<dbReference type="InterPro" id="IPR036967">
    <property type="entry name" value="Ribosomal_uS11_sf"/>
</dbReference>
<evidence type="ECO:0000256" key="3">
    <source>
        <dbReference type="SAM" id="MobiDB-lite"/>
    </source>
</evidence>
<dbReference type="RefSeq" id="XP_066831190.1">
    <property type="nucleotide sequence ID" value="XM_066974453.1"/>
</dbReference>
<feature type="compositionally biased region" description="Low complexity" evidence="3">
    <location>
        <begin position="88"/>
        <end position="99"/>
    </location>
</feature>